<dbReference type="GO" id="GO:0004029">
    <property type="term" value="F:aldehyde dehydrogenase (NAD+) activity"/>
    <property type="evidence" value="ECO:0007669"/>
    <property type="project" value="TreeGrafter"/>
</dbReference>
<name>A0A6A7AVJ6_9PLEO</name>
<dbReference type="PANTHER" id="PTHR48079:SF8">
    <property type="entry name" value="NAD(P)-BINDING DOMAIN-CONTAINING PROTEIN"/>
    <property type="match status" value="1"/>
</dbReference>
<dbReference type="Gene3D" id="3.40.50.720">
    <property type="entry name" value="NAD(P)-binding Rossmann-like Domain"/>
    <property type="match status" value="1"/>
</dbReference>
<dbReference type="Pfam" id="PF01370">
    <property type="entry name" value="Epimerase"/>
    <property type="match status" value="1"/>
</dbReference>
<dbReference type="Proteomes" id="UP000799423">
    <property type="component" value="Unassembled WGS sequence"/>
</dbReference>
<dbReference type="InterPro" id="IPR001509">
    <property type="entry name" value="Epimerase_deHydtase"/>
</dbReference>
<proteinExistence type="predicted"/>
<evidence type="ECO:0000313" key="3">
    <source>
        <dbReference type="Proteomes" id="UP000799423"/>
    </source>
</evidence>
<dbReference type="OrthoDB" id="2130169at2759"/>
<dbReference type="InterPro" id="IPR036291">
    <property type="entry name" value="NAD(P)-bd_dom_sf"/>
</dbReference>
<dbReference type="EMBL" id="MU006337">
    <property type="protein sequence ID" value="KAF2846165.1"/>
    <property type="molecule type" value="Genomic_DNA"/>
</dbReference>
<organism evidence="2 3">
    <name type="scientific">Plenodomus tracheiphilus IPT5</name>
    <dbReference type="NCBI Taxonomy" id="1408161"/>
    <lineage>
        <taxon>Eukaryota</taxon>
        <taxon>Fungi</taxon>
        <taxon>Dikarya</taxon>
        <taxon>Ascomycota</taxon>
        <taxon>Pezizomycotina</taxon>
        <taxon>Dothideomycetes</taxon>
        <taxon>Pleosporomycetidae</taxon>
        <taxon>Pleosporales</taxon>
        <taxon>Pleosporineae</taxon>
        <taxon>Leptosphaeriaceae</taxon>
        <taxon>Plenodomus</taxon>
    </lineage>
</organism>
<dbReference type="InterPro" id="IPR051783">
    <property type="entry name" value="NAD(P)-dependent_oxidoreduct"/>
</dbReference>
<keyword evidence="3" id="KW-1185">Reference proteome</keyword>
<accession>A0A6A7AVJ6</accession>
<dbReference type="AlphaFoldDB" id="A0A6A7AVJ6"/>
<sequence>MTKIFLTGATGYVGGETLHTLSNSTSNPLEITALIRDESKAAQVLAAHPTTKIIIGDLDDTPLLTSQAEAADIVINLASTSHAPSAKAIATGLQNRANRTGKPGHWIQISGATCYAASEISSGHFGYPSSEVYDDVKDKSAILTLLRDNPKRVVENTVLAQKSEEVKTALVIGPLIYGVGRGPVNQRSIQAPEIAKATIGLGHGIAINEGKNVWSNIHVSDLASLIHKLVDAAIEGKEGVWGEQGVYNVEGGELAFATLGQLIADKAHGQGLIPHSSNDEFEAITAERADELSGHASVLWGTNARTRASRARKLLGWETRGLALQDTLEDLVRREGGAI</sequence>
<evidence type="ECO:0000259" key="1">
    <source>
        <dbReference type="Pfam" id="PF01370"/>
    </source>
</evidence>
<gene>
    <name evidence="2" type="ORF">T440DRAFT_472027</name>
</gene>
<dbReference type="SUPFAM" id="SSF51735">
    <property type="entry name" value="NAD(P)-binding Rossmann-fold domains"/>
    <property type="match status" value="1"/>
</dbReference>
<reference evidence="2" key="1">
    <citation type="submission" date="2020-01" db="EMBL/GenBank/DDBJ databases">
        <authorList>
            <consortium name="DOE Joint Genome Institute"/>
            <person name="Haridas S."/>
            <person name="Albert R."/>
            <person name="Binder M."/>
            <person name="Bloem J."/>
            <person name="Labutti K."/>
            <person name="Salamov A."/>
            <person name="Andreopoulos B."/>
            <person name="Baker S.E."/>
            <person name="Barry K."/>
            <person name="Bills G."/>
            <person name="Bluhm B.H."/>
            <person name="Cannon C."/>
            <person name="Castanera R."/>
            <person name="Culley D.E."/>
            <person name="Daum C."/>
            <person name="Ezra D."/>
            <person name="Gonzalez J.B."/>
            <person name="Henrissat B."/>
            <person name="Kuo A."/>
            <person name="Liang C."/>
            <person name="Lipzen A."/>
            <person name="Lutzoni F."/>
            <person name="Magnuson J."/>
            <person name="Mondo S."/>
            <person name="Nolan M."/>
            <person name="Ohm R."/>
            <person name="Pangilinan J."/>
            <person name="Park H.-J."/>
            <person name="Ramirez L."/>
            <person name="Alfaro M."/>
            <person name="Sun H."/>
            <person name="Tritt A."/>
            <person name="Yoshinaga Y."/>
            <person name="Zwiers L.-H."/>
            <person name="Turgeon B.G."/>
            <person name="Goodwin S.B."/>
            <person name="Spatafora J.W."/>
            <person name="Crous P.W."/>
            <person name="Grigoriev I.V."/>
        </authorList>
    </citation>
    <scope>NUCLEOTIDE SEQUENCE</scope>
    <source>
        <strain evidence="2">IPT5</strain>
    </source>
</reference>
<protein>
    <submittedName>
        <fullName evidence="2">NAD(P)-binding protein</fullName>
    </submittedName>
</protein>
<feature type="domain" description="NAD-dependent epimerase/dehydratase" evidence="1">
    <location>
        <begin position="4"/>
        <end position="238"/>
    </location>
</feature>
<dbReference type="PANTHER" id="PTHR48079">
    <property type="entry name" value="PROTEIN YEEZ"/>
    <property type="match status" value="1"/>
</dbReference>
<dbReference type="GO" id="GO:0005737">
    <property type="term" value="C:cytoplasm"/>
    <property type="evidence" value="ECO:0007669"/>
    <property type="project" value="TreeGrafter"/>
</dbReference>
<evidence type="ECO:0000313" key="2">
    <source>
        <dbReference type="EMBL" id="KAF2846165.1"/>
    </source>
</evidence>